<dbReference type="SUPFAM" id="SSF48150">
    <property type="entry name" value="DNA-glycosylase"/>
    <property type="match status" value="1"/>
</dbReference>
<evidence type="ECO:0000313" key="10">
    <source>
        <dbReference type="EMBL" id="MFD2609881.1"/>
    </source>
</evidence>
<keyword evidence="2 8" id="KW-0479">Metal-binding</keyword>
<keyword evidence="1 8" id="KW-0004">4Fe-4S</keyword>
<name>A0ABW5P3K1_9DEIO</name>
<keyword evidence="3 8" id="KW-0227">DNA damage</keyword>
<proteinExistence type="inferred from homology"/>
<evidence type="ECO:0000256" key="8">
    <source>
        <dbReference type="HAMAP-Rule" id="MF_00942"/>
    </source>
</evidence>
<dbReference type="SMART" id="SM00478">
    <property type="entry name" value="ENDO3c"/>
    <property type="match status" value="1"/>
</dbReference>
<dbReference type="RefSeq" id="WP_386845600.1">
    <property type="nucleotide sequence ID" value="NZ_JBHUMK010000047.1"/>
</dbReference>
<dbReference type="PANTHER" id="PTHR10359">
    <property type="entry name" value="A/G-SPECIFIC ADENINE GLYCOSYLASE/ENDONUCLEASE III"/>
    <property type="match status" value="1"/>
</dbReference>
<evidence type="ECO:0000256" key="7">
    <source>
        <dbReference type="ARBA" id="ARBA00023295"/>
    </source>
</evidence>
<dbReference type="InterPro" id="IPR003265">
    <property type="entry name" value="HhH-GPD_domain"/>
</dbReference>
<keyword evidence="8" id="KW-0238">DNA-binding</keyword>
<comment type="caution">
    <text evidence="10">The sequence shown here is derived from an EMBL/GenBank/DDBJ whole genome shotgun (WGS) entry which is preliminary data.</text>
</comment>
<evidence type="ECO:0000256" key="4">
    <source>
        <dbReference type="ARBA" id="ARBA00022801"/>
    </source>
</evidence>
<sequence>MKLKAAGKAGAARLPVGARTRAPLVQAALTGAYPDARCELEFRDPFELLVATVLSAQATDVSVNKATPALFGRFPDAHAMSVAEAEDIEPLIRSIGLYRAKARNLAALARQLVERHGGEVPNDFAAVVALPGAGRKTANVVLSNAYGYPAIAVDTHVGRLARRLGLSAQSNPDKVEADLERLFPRERWVFLHHALILHGRRVCFARRPNCPGCVMRDFCPKIGVTEMQPETGQVPA</sequence>
<evidence type="ECO:0000256" key="5">
    <source>
        <dbReference type="ARBA" id="ARBA00023004"/>
    </source>
</evidence>
<keyword evidence="6 8" id="KW-0411">Iron-sulfur</keyword>
<keyword evidence="10" id="KW-0255">Endonuclease</keyword>
<dbReference type="PANTHER" id="PTHR10359:SF18">
    <property type="entry name" value="ENDONUCLEASE III"/>
    <property type="match status" value="1"/>
</dbReference>
<feature type="binding site" evidence="8">
    <location>
        <position position="210"/>
    </location>
    <ligand>
        <name>[4Fe-4S] cluster</name>
        <dbReference type="ChEBI" id="CHEBI:49883"/>
    </ligand>
</feature>
<evidence type="ECO:0000313" key="11">
    <source>
        <dbReference type="Proteomes" id="UP001597475"/>
    </source>
</evidence>
<keyword evidence="10" id="KW-0540">Nuclease</keyword>
<keyword evidence="11" id="KW-1185">Reference proteome</keyword>
<comment type="similarity">
    <text evidence="8">Belongs to the Nth/MutY family.</text>
</comment>
<evidence type="ECO:0000256" key="6">
    <source>
        <dbReference type="ARBA" id="ARBA00023014"/>
    </source>
</evidence>
<evidence type="ECO:0000259" key="9">
    <source>
        <dbReference type="SMART" id="SM00478"/>
    </source>
</evidence>
<gene>
    <name evidence="8 10" type="primary">nth</name>
    <name evidence="10" type="ORF">ACFSR9_10615</name>
</gene>
<protein>
    <recommendedName>
        <fullName evidence="8">Endonuclease III</fullName>
        <ecNumber evidence="8">4.2.99.18</ecNumber>
    </recommendedName>
    <alternativeName>
        <fullName evidence="8">DNA-(apurinic or apyrimidinic site) lyase</fullName>
    </alternativeName>
</protein>
<organism evidence="10 11">
    <name type="scientific">Deinococcus taklimakanensis</name>
    <dbReference type="NCBI Taxonomy" id="536443"/>
    <lineage>
        <taxon>Bacteria</taxon>
        <taxon>Thermotogati</taxon>
        <taxon>Deinococcota</taxon>
        <taxon>Deinococci</taxon>
        <taxon>Deinococcales</taxon>
        <taxon>Deinococcaceae</taxon>
        <taxon>Deinococcus</taxon>
    </lineage>
</organism>
<evidence type="ECO:0000256" key="3">
    <source>
        <dbReference type="ARBA" id="ARBA00022763"/>
    </source>
</evidence>
<dbReference type="Pfam" id="PF00730">
    <property type="entry name" value="HhH-GPD"/>
    <property type="match status" value="1"/>
</dbReference>
<dbReference type="HAMAP" id="MF_00942">
    <property type="entry name" value="Nth"/>
    <property type="match status" value="1"/>
</dbReference>
<comment type="function">
    <text evidence="8">DNA repair enzyme that has both DNA N-glycosylase activity and AP-lyase activity. The DNA N-glycosylase activity releases various damaged pyrimidines from DNA by cleaving the N-glycosidic bond, leaving an AP (apurinic/apyrimidinic) site. The AP-lyase activity cleaves the phosphodiester bond 3' to the AP site by a beta-elimination, leaving a 3'-terminal unsaturated sugar and a product with a terminal 5'-phosphate.</text>
</comment>
<comment type="cofactor">
    <cofactor evidence="8">
        <name>[4Fe-4S] cluster</name>
        <dbReference type="ChEBI" id="CHEBI:49883"/>
    </cofactor>
    <text evidence="8">Binds 1 [4Fe-4S] cluster.</text>
</comment>
<dbReference type="GO" id="GO:0140078">
    <property type="term" value="F:class I DNA-(apurinic or apyrimidinic site) endonuclease activity"/>
    <property type="evidence" value="ECO:0007669"/>
    <property type="project" value="UniProtKB-EC"/>
</dbReference>
<dbReference type="Gene3D" id="1.10.340.30">
    <property type="entry name" value="Hypothetical protein, domain 2"/>
    <property type="match status" value="1"/>
</dbReference>
<dbReference type="InterPro" id="IPR023170">
    <property type="entry name" value="HhH_base_excis_C"/>
</dbReference>
<evidence type="ECO:0000256" key="2">
    <source>
        <dbReference type="ARBA" id="ARBA00022723"/>
    </source>
</evidence>
<dbReference type="InterPro" id="IPR011257">
    <property type="entry name" value="DNA_glycosylase"/>
</dbReference>
<dbReference type="InterPro" id="IPR005759">
    <property type="entry name" value="Nth"/>
</dbReference>
<feature type="binding site" evidence="8">
    <location>
        <position position="219"/>
    </location>
    <ligand>
        <name>[4Fe-4S] cluster</name>
        <dbReference type="ChEBI" id="CHEBI:49883"/>
    </ligand>
</feature>
<keyword evidence="5 8" id="KW-0408">Iron</keyword>
<reference evidence="11" key="1">
    <citation type="journal article" date="2019" name="Int. J. Syst. Evol. Microbiol.">
        <title>The Global Catalogue of Microorganisms (GCM) 10K type strain sequencing project: providing services to taxonomists for standard genome sequencing and annotation.</title>
        <authorList>
            <consortium name="The Broad Institute Genomics Platform"/>
            <consortium name="The Broad Institute Genome Sequencing Center for Infectious Disease"/>
            <person name="Wu L."/>
            <person name="Ma J."/>
        </authorList>
    </citation>
    <scope>NUCLEOTIDE SEQUENCE [LARGE SCALE GENOMIC DNA]</scope>
    <source>
        <strain evidence="11">KCTC 33842</strain>
    </source>
</reference>
<feature type="domain" description="HhH-GPD" evidence="9">
    <location>
        <begin position="54"/>
        <end position="201"/>
    </location>
</feature>
<dbReference type="NCBIfam" id="TIGR01083">
    <property type="entry name" value="nth"/>
    <property type="match status" value="1"/>
</dbReference>
<feature type="binding site" evidence="8">
    <location>
        <position position="213"/>
    </location>
    <ligand>
        <name>[4Fe-4S] cluster</name>
        <dbReference type="ChEBI" id="CHEBI:49883"/>
    </ligand>
</feature>
<feature type="binding site" evidence="8">
    <location>
        <position position="203"/>
    </location>
    <ligand>
        <name>[4Fe-4S] cluster</name>
        <dbReference type="ChEBI" id="CHEBI:49883"/>
    </ligand>
</feature>
<accession>A0ABW5P3K1</accession>
<dbReference type="Gene3D" id="1.10.1670.10">
    <property type="entry name" value="Helix-hairpin-Helix base-excision DNA repair enzymes (C-terminal)"/>
    <property type="match status" value="1"/>
</dbReference>
<dbReference type="CDD" id="cd00056">
    <property type="entry name" value="ENDO3c"/>
    <property type="match status" value="1"/>
</dbReference>
<comment type="catalytic activity">
    <reaction evidence="8">
        <text>2'-deoxyribonucleotide-(2'-deoxyribose 5'-phosphate)-2'-deoxyribonucleotide-DNA = a 3'-end 2'-deoxyribonucleotide-(2,3-dehydro-2,3-deoxyribose 5'-phosphate)-DNA + a 5'-end 5'-phospho-2'-deoxyribonucleoside-DNA + H(+)</text>
        <dbReference type="Rhea" id="RHEA:66592"/>
        <dbReference type="Rhea" id="RHEA-COMP:13180"/>
        <dbReference type="Rhea" id="RHEA-COMP:16897"/>
        <dbReference type="Rhea" id="RHEA-COMP:17067"/>
        <dbReference type="ChEBI" id="CHEBI:15378"/>
        <dbReference type="ChEBI" id="CHEBI:136412"/>
        <dbReference type="ChEBI" id="CHEBI:157695"/>
        <dbReference type="ChEBI" id="CHEBI:167181"/>
        <dbReference type="EC" id="4.2.99.18"/>
    </reaction>
</comment>
<keyword evidence="7 8" id="KW-0326">Glycosidase</keyword>
<dbReference type="EC" id="4.2.99.18" evidence="8"/>
<keyword evidence="4 8" id="KW-0378">Hydrolase</keyword>
<keyword evidence="8 10" id="KW-0456">Lyase</keyword>
<keyword evidence="8" id="KW-0234">DNA repair</keyword>
<evidence type="ECO:0000256" key="1">
    <source>
        <dbReference type="ARBA" id="ARBA00022485"/>
    </source>
</evidence>
<dbReference type="EMBL" id="JBHUMK010000047">
    <property type="protein sequence ID" value="MFD2609881.1"/>
    <property type="molecule type" value="Genomic_DNA"/>
</dbReference>
<dbReference type="PIRSF" id="PIRSF001435">
    <property type="entry name" value="Nth"/>
    <property type="match status" value="1"/>
</dbReference>
<dbReference type="Proteomes" id="UP001597475">
    <property type="component" value="Unassembled WGS sequence"/>
</dbReference>